<evidence type="ECO:0000256" key="1">
    <source>
        <dbReference type="SAM" id="Phobius"/>
    </source>
</evidence>
<feature type="transmembrane region" description="Helical" evidence="1">
    <location>
        <begin position="285"/>
        <end position="302"/>
    </location>
</feature>
<comment type="caution">
    <text evidence="2">The sequence shown here is derived from an EMBL/GenBank/DDBJ whole genome shotgun (WGS) entry which is preliminary data.</text>
</comment>
<feature type="transmembrane region" description="Helical" evidence="1">
    <location>
        <begin position="25"/>
        <end position="45"/>
    </location>
</feature>
<dbReference type="OrthoDB" id="3460610at2"/>
<keyword evidence="1" id="KW-1133">Transmembrane helix</keyword>
<evidence type="ECO:0000313" key="3">
    <source>
        <dbReference type="Proteomes" id="UP000294508"/>
    </source>
</evidence>
<keyword evidence="1" id="KW-0472">Membrane</keyword>
<feature type="transmembrane region" description="Helical" evidence="1">
    <location>
        <begin position="252"/>
        <end position="273"/>
    </location>
</feature>
<feature type="transmembrane region" description="Helical" evidence="1">
    <location>
        <begin position="188"/>
        <end position="206"/>
    </location>
</feature>
<feature type="transmembrane region" description="Helical" evidence="1">
    <location>
        <begin position="104"/>
        <end position="129"/>
    </location>
</feature>
<sequence>MPTTAAPPLALTSLRRLARQRSVRITAAVWLAANVVVLLVAGEALPFGWPGVPGSTVDHVVNTNIGMLGIFGLMAVTCLLTRHRVRPDLADRAPDLATTRRETLLLLAYGALGLVVGFVLARLFGWHPFGLHLAGSIFGTHDHVGPVEAMTWAGYNVVVYAVLPLAYFRRKYSAEQLNLVSSDRRGDARVIVVVLLIESAVQFATLTTAFGQLTTGQYLVGLPLTFVLYLAGAVLPAMIFVYCILVPRFLKLTGSTATTVILGGITYTVLHLWDAWTVLTSPANWLLSIIFLFFTYFGPGMMKTVLTVRTGNAWTHVWAYHAVAPHTLIDAPHVVEIFRVR</sequence>
<accession>A0A4R2HKJ6</accession>
<feature type="transmembrane region" description="Helical" evidence="1">
    <location>
        <begin position="149"/>
        <end position="168"/>
    </location>
</feature>
<evidence type="ECO:0000313" key="2">
    <source>
        <dbReference type="EMBL" id="TCO28315.1"/>
    </source>
</evidence>
<dbReference type="RefSeq" id="WP_132210507.1">
    <property type="nucleotide sequence ID" value="NZ_SLWN01000006.1"/>
</dbReference>
<keyword evidence="3" id="KW-1185">Reference proteome</keyword>
<organism evidence="2 3">
    <name type="scientific">Kribbella steppae</name>
    <dbReference type="NCBI Taxonomy" id="2512223"/>
    <lineage>
        <taxon>Bacteria</taxon>
        <taxon>Bacillati</taxon>
        <taxon>Actinomycetota</taxon>
        <taxon>Actinomycetes</taxon>
        <taxon>Propionibacteriales</taxon>
        <taxon>Kribbellaceae</taxon>
        <taxon>Kribbella</taxon>
    </lineage>
</organism>
<gene>
    <name evidence="2" type="ORF">EV652_106300</name>
</gene>
<feature type="transmembrane region" description="Helical" evidence="1">
    <location>
        <begin position="226"/>
        <end position="245"/>
    </location>
</feature>
<proteinExistence type="predicted"/>
<dbReference type="Proteomes" id="UP000294508">
    <property type="component" value="Unassembled WGS sequence"/>
</dbReference>
<keyword evidence="1" id="KW-0812">Transmembrane</keyword>
<name>A0A4R2HKJ6_9ACTN</name>
<feature type="transmembrane region" description="Helical" evidence="1">
    <location>
        <begin position="65"/>
        <end position="83"/>
    </location>
</feature>
<dbReference type="AlphaFoldDB" id="A0A4R2HKJ6"/>
<reference evidence="2 3" key="1">
    <citation type="journal article" date="2015" name="Stand. Genomic Sci.">
        <title>Genomic Encyclopedia of Bacterial and Archaeal Type Strains, Phase III: the genomes of soil and plant-associated and newly described type strains.</title>
        <authorList>
            <person name="Whitman W.B."/>
            <person name="Woyke T."/>
            <person name="Klenk H.P."/>
            <person name="Zhou Y."/>
            <person name="Lilburn T.G."/>
            <person name="Beck B.J."/>
            <person name="De Vos P."/>
            <person name="Vandamme P."/>
            <person name="Eisen J.A."/>
            <person name="Garrity G."/>
            <person name="Hugenholtz P."/>
            <person name="Kyrpides N.C."/>
        </authorList>
    </citation>
    <scope>NUCLEOTIDE SEQUENCE [LARGE SCALE GENOMIC DNA]</scope>
    <source>
        <strain evidence="2 3">VKM Ac-2572</strain>
    </source>
</reference>
<protein>
    <submittedName>
        <fullName evidence="2">Uncharacterized protein</fullName>
    </submittedName>
</protein>
<dbReference type="EMBL" id="SLWN01000006">
    <property type="protein sequence ID" value="TCO28315.1"/>
    <property type="molecule type" value="Genomic_DNA"/>
</dbReference>